<dbReference type="Gene3D" id="3.30.1340.10">
    <property type="entry name" value="HPr-like"/>
    <property type="match status" value="1"/>
</dbReference>
<evidence type="ECO:0000259" key="1">
    <source>
        <dbReference type="Pfam" id="PF00381"/>
    </source>
</evidence>
<gene>
    <name evidence="2" type="ORF">H8700_00795</name>
</gene>
<keyword evidence="3" id="KW-1185">Reference proteome</keyword>
<dbReference type="InterPro" id="IPR035895">
    <property type="entry name" value="HPr-like_sf"/>
</dbReference>
<feature type="domain" description="HPr" evidence="1">
    <location>
        <begin position="25"/>
        <end position="82"/>
    </location>
</feature>
<reference evidence="2 3" key="1">
    <citation type="submission" date="2020-08" db="EMBL/GenBank/DDBJ databases">
        <title>Genome public.</title>
        <authorList>
            <person name="Liu C."/>
            <person name="Sun Q."/>
        </authorList>
    </citation>
    <scope>NUCLEOTIDE SEQUENCE [LARGE SCALE GENOMIC DNA]</scope>
    <source>
        <strain evidence="2 3">BX3</strain>
    </source>
</reference>
<proteinExistence type="predicted"/>
<dbReference type="SUPFAM" id="SSF55594">
    <property type="entry name" value="HPr-like"/>
    <property type="match status" value="1"/>
</dbReference>
<organism evidence="2 3">
    <name type="scientific">Jutongia hominis</name>
    <dbReference type="NCBI Taxonomy" id="2763664"/>
    <lineage>
        <taxon>Bacteria</taxon>
        <taxon>Bacillati</taxon>
        <taxon>Bacillota</taxon>
        <taxon>Clostridia</taxon>
        <taxon>Lachnospirales</taxon>
        <taxon>Lachnospiraceae</taxon>
        <taxon>Jutongia</taxon>
    </lineage>
</organism>
<evidence type="ECO:0000313" key="3">
    <source>
        <dbReference type="Proteomes" id="UP000637513"/>
    </source>
</evidence>
<dbReference type="InterPro" id="IPR000032">
    <property type="entry name" value="HPr-like"/>
</dbReference>
<name>A0ABR7MR40_9FIRM</name>
<comment type="caution">
    <text evidence="2">The sequence shown here is derived from an EMBL/GenBank/DDBJ whole genome shotgun (WGS) entry which is preliminary data.</text>
</comment>
<accession>A0ABR7MR40</accession>
<dbReference type="EMBL" id="JACRSW010000001">
    <property type="protein sequence ID" value="MBC8556261.1"/>
    <property type="molecule type" value="Genomic_DNA"/>
</dbReference>
<evidence type="ECO:0000313" key="2">
    <source>
        <dbReference type="EMBL" id="MBC8556261.1"/>
    </source>
</evidence>
<sequence>MFLQVRSVHIMEKFEIKFNDVEDVSKFVHVVSQYDVDVDLYCGSYCVDAKSILGIMTMDLRNPMWITANCDRHQGERMMRELDWVAA</sequence>
<dbReference type="Proteomes" id="UP000637513">
    <property type="component" value="Unassembled WGS sequence"/>
</dbReference>
<dbReference type="Pfam" id="PF00381">
    <property type="entry name" value="PTS-HPr"/>
    <property type="match status" value="1"/>
</dbReference>
<protein>
    <submittedName>
        <fullName evidence="2">HPr family phosphocarrier protein</fullName>
    </submittedName>
</protein>